<accession>A0AAF0IB88</accession>
<dbReference type="PANTHER" id="PTHR43382">
    <property type="entry name" value="PROLYL-TRNA SYNTHETASE"/>
    <property type="match status" value="1"/>
</dbReference>
<dbReference type="SUPFAM" id="SSF52954">
    <property type="entry name" value="Class II aaRS ABD-related"/>
    <property type="match status" value="1"/>
</dbReference>
<dbReference type="FunFam" id="3.30.930.10:FF:000037">
    <property type="entry name" value="Proline--tRNA ligase"/>
    <property type="match status" value="1"/>
</dbReference>
<dbReference type="HAMAP" id="MF_01571">
    <property type="entry name" value="Pro_tRNA_synth_type3"/>
    <property type="match status" value="1"/>
</dbReference>
<dbReference type="Gene3D" id="3.40.50.800">
    <property type="entry name" value="Anticodon-binding domain"/>
    <property type="match status" value="1"/>
</dbReference>
<organism evidence="9 10">
    <name type="scientific">Odinarchaeota yellowstonii (strain LCB_4)</name>
    <dbReference type="NCBI Taxonomy" id="1841599"/>
    <lineage>
        <taxon>Archaea</taxon>
        <taxon>Promethearchaeati</taxon>
        <taxon>Candidatus Odinarchaeota</taxon>
        <taxon>Candidatus Odinarchaeia</taxon>
        <taxon>Candidatus Odinarchaeales</taxon>
        <taxon>Candidatus Odinarchaeaceae</taxon>
        <taxon>Candidatus Odinarchaeum</taxon>
    </lineage>
</organism>
<dbReference type="SMART" id="SM00946">
    <property type="entry name" value="ProRS-C_1"/>
    <property type="match status" value="1"/>
</dbReference>
<dbReference type="Pfam" id="PF00587">
    <property type="entry name" value="tRNA-synt_2b"/>
    <property type="match status" value="1"/>
</dbReference>
<dbReference type="InterPro" id="IPR002314">
    <property type="entry name" value="aa-tRNA-synt_IIb"/>
</dbReference>
<keyword evidence="5 7" id="KW-0030">Aminoacyl-tRNA synthetase</keyword>
<comment type="similarity">
    <text evidence="7">Belongs to the class-II aminoacyl-tRNA synthetase family. ProS type 3 subfamily.</text>
</comment>
<dbReference type="InterPro" id="IPR045864">
    <property type="entry name" value="aa-tRNA-synth_II/BPL/LPL"/>
</dbReference>
<dbReference type="PROSITE" id="PS50862">
    <property type="entry name" value="AA_TRNA_LIGASE_II"/>
    <property type="match status" value="1"/>
</dbReference>
<protein>
    <recommendedName>
        <fullName evidence="7">Proline--tRNA ligase</fullName>
        <ecNumber evidence="7">6.1.1.15</ecNumber>
    </recommendedName>
    <alternativeName>
        <fullName evidence="7">Prolyl-tRNA synthetase</fullName>
        <shortName evidence="7">ProRS</shortName>
    </alternativeName>
</protein>
<keyword evidence="2 7" id="KW-0547">Nucleotide-binding</keyword>
<dbReference type="Proteomes" id="UP000186851">
    <property type="component" value="Chromosome"/>
</dbReference>
<comment type="catalytic activity">
    <reaction evidence="6 7">
        <text>tRNA(Pro) + L-proline + ATP = L-prolyl-tRNA(Pro) + AMP + diphosphate</text>
        <dbReference type="Rhea" id="RHEA:14305"/>
        <dbReference type="Rhea" id="RHEA-COMP:9700"/>
        <dbReference type="Rhea" id="RHEA-COMP:9702"/>
        <dbReference type="ChEBI" id="CHEBI:30616"/>
        <dbReference type="ChEBI" id="CHEBI:33019"/>
        <dbReference type="ChEBI" id="CHEBI:60039"/>
        <dbReference type="ChEBI" id="CHEBI:78442"/>
        <dbReference type="ChEBI" id="CHEBI:78532"/>
        <dbReference type="ChEBI" id="CHEBI:456215"/>
        <dbReference type="EC" id="6.1.1.15"/>
    </reaction>
</comment>
<gene>
    <name evidence="7 9" type="primary">proS</name>
    <name evidence="9" type="ORF">OdinLCB4_006600</name>
</gene>
<dbReference type="InterPro" id="IPR006195">
    <property type="entry name" value="aa-tRNA-synth_II"/>
</dbReference>
<dbReference type="NCBIfam" id="TIGR00408">
    <property type="entry name" value="proS_fam_I"/>
    <property type="match status" value="1"/>
</dbReference>
<dbReference type="GO" id="GO:0017101">
    <property type="term" value="C:aminoacyl-tRNA synthetase multienzyme complex"/>
    <property type="evidence" value="ECO:0007669"/>
    <property type="project" value="TreeGrafter"/>
</dbReference>
<evidence type="ECO:0000256" key="6">
    <source>
        <dbReference type="ARBA" id="ARBA00047671"/>
    </source>
</evidence>
<evidence type="ECO:0000313" key="10">
    <source>
        <dbReference type="Proteomes" id="UP000186851"/>
    </source>
</evidence>
<keyword evidence="7" id="KW-0963">Cytoplasm</keyword>
<dbReference type="GO" id="GO:0005524">
    <property type="term" value="F:ATP binding"/>
    <property type="evidence" value="ECO:0007669"/>
    <property type="project" value="UniProtKB-UniRule"/>
</dbReference>
<comment type="subcellular location">
    <subcellularLocation>
        <location evidence="7">Cytoplasm</location>
    </subcellularLocation>
</comment>
<dbReference type="SUPFAM" id="SSF55681">
    <property type="entry name" value="Class II aaRS and biotin synthetases"/>
    <property type="match status" value="1"/>
</dbReference>
<comment type="domain">
    <text evidence="7">Consists of three domains: the N-terminal catalytic domain, the anticodon-binding domain and the C-terminal extension.</text>
</comment>
<evidence type="ECO:0000313" key="9">
    <source>
        <dbReference type="EMBL" id="WEU40135.1"/>
    </source>
</evidence>
<evidence type="ECO:0000256" key="4">
    <source>
        <dbReference type="ARBA" id="ARBA00022917"/>
    </source>
</evidence>
<evidence type="ECO:0000259" key="8">
    <source>
        <dbReference type="PROSITE" id="PS50862"/>
    </source>
</evidence>
<dbReference type="InterPro" id="IPR017449">
    <property type="entry name" value="Pro-tRNA_synth_II"/>
</dbReference>
<dbReference type="SUPFAM" id="SSF64586">
    <property type="entry name" value="C-terminal domain of ProRS"/>
    <property type="match status" value="1"/>
</dbReference>
<dbReference type="AlphaFoldDB" id="A0AAF0IB88"/>
<dbReference type="InterPro" id="IPR002316">
    <property type="entry name" value="Pro-tRNA-ligase_IIa"/>
</dbReference>
<evidence type="ECO:0000256" key="5">
    <source>
        <dbReference type="ARBA" id="ARBA00023146"/>
    </source>
</evidence>
<name>A0AAF0IB88_ODILC</name>
<dbReference type="InterPro" id="IPR036621">
    <property type="entry name" value="Anticodon-bd_dom_sf"/>
</dbReference>
<keyword evidence="4 7" id="KW-0648">Protein biosynthesis</keyword>
<evidence type="ECO:0000256" key="7">
    <source>
        <dbReference type="HAMAP-Rule" id="MF_01571"/>
    </source>
</evidence>
<dbReference type="EMBL" id="CP091871">
    <property type="protein sequence ID" value="WEU40135.1"/>
    <property type="molecule type" value="Genomic_DNA"/>
</dbReference>
<dbReference type="Gene3D" id="3.30.930.10">
    <property type="entry name" value="Bira Bifunctional Protein, Domain 2"/>
    <property type="match status" value="1"/>
</dbReference>
<dbReference type="InterPro" id="IPR004499">
    <property type="entry name" value="Pro-tRNA-ligase_IIa_arc-type"/>
</dbReference>
<dbReference type="Pfam" id="PF03129">
    <property type="entry name" value="HGTP_anticodon"/>
    <property type="match status" value="1"/>
</dbReference>
<dbReference type="PANTHER" id="PTHR43382:SF2">
    <property type="entry name" value="BIFUNCTIONAL GLUTAMATE_PROLINE--TRNA LIGASE"/>
    <property type="match status" value="1"/>
</dbReference>
<sequence>MSDKIEKPKLIPPKSDFTEWYNEVLRLADIVDTTYPVKGFQTWLSYGWKIRNNVFNIVRKNLTDTGHEEYYFPLLIPDNLFGLEKETAKGFEGEVYWVTKGGINPLAVKLAIRPTSEIPIYLMFSKWIRSYTDLPIKVWQLVNTLRYETKSTKPLIRVREITSFKEAHTAHASKEDALKQIDEAVEIYKNLFKTLGIPYLISRRPDYDKFPGAEYSIAFDTIFPDGRTLQIGTVHYHGQKFAKSFDIKFLDNKGENQYAYTTCYGLSERVIASLIAIHGDDHGLKLPPDIAPLQIVVIPITAGKESDTLILDYSNKIAERLSSKFAVKVDSRDLRPGRKYYEWELKGVPVRVEIGLKEVETNTVTVFRRDTFNKVNVKTDTLIEDMEKLMKEIKENMVAEADKSFQSKIYSTEVFFSFTEKDAISILVDEETGEFKGGIIEVPVCDNIKCELQIANYLTVLGEPLESRSVKGKCICGRKAVKIIRVSKQY</sequence>
<dbReference type="KEGG" id="oyw:OdinLCB4_006600"/>
<dbReference type="EC" id="6.1.1.15" evidence="7"/>
<reference evidence="9" key="2">
    <citation type="journal article" date="2022" name="Nat. Microbiol.">
        <title>A closed Candidatus Odinarchaeum chromosome exposes Asgard archaeal viruses.</title>
        <authorList>
            <person name="Tamarit D."/>
            <person name="Caceres E.F."/>
            <person name="Krupovic M."/>
            <person name="Nijland R."/>
            <person name="Eme L."/>
            <person name="Robinson N.P."/>
            <person name="Ettema T.J.G."/>
        </authorList>
    </citation>
    <scope>NUCLEOTIDE SEQUENCE</scope>
    <source>
        <strain evidence="9">LCB_4</strain>
    </source>
</reference>
<comment type="function">
    <text evidence="7">Catalyzes the attachment of proline to tRNA(Pro) in a two-step reaction: proline is first activated by ATP to form Pro-AMP and then transferred to the acceptor end of tRNA(Pro).</text>
</comment>
<dbReference type="InterPro" id="IPR004154">
    <property type="entry name" value="Anticodon-bd"/>
</dbReference>
<comment type="subunit">
    <text evidence="7">Homodimer.</text>
</comment>
<dbReference type="GO" id="GO:0006433">
    <property type="term" value="P:prolyl-tRNA aminoacylation"/>
    <property type="evidence" value="ECO:0007669"/>
    <property type="project" value="UniProtKB-UniRule"/>
</dbReference>
<dbReference type="GO" id="GO:0004827">
    <property type="term" value="F:proline-tRNA ligase activity"/>
    <property type="evidence" value="ECO:0007669"/>
    <property type="project" value="UniProtKB-UniRule"/>
</dbReference>
<evidence type="ECO:0000256" key="3">
    <source>
        <dbReference type="ARBA" id="ARBA00022840"/>
    </source>
</evidence>
<keyword evidence="1 7" id="KW-0436">Ligase</keyword>
<evidence type="ECO:0000256" key="2">
    <source>
        <dbReference type="ARBA" id="ARBA00022741"/>
    </source>
</evidence>
<dbReference type="InterPro" id="IPR016061">
    <property type="entry name" value="Pro-tRNA_ligase_II_C"/>
</dbReference>
<evidence type="ECO:0000256" key="1">
    <source>
        <dbReference type="ARBA" id="ARBA00022598"/>
    </source>
</evidence>
<reference evidence="9" key="1">
    <citation type="journal article" date="2017" name="Nature">
        <title>Asgard archaea illuminate the origin of eukaryotic cellular complexity.</title>
        <authorList>
            <person name="Zaremba-Niedzwiedzka K."/>
            <person name="Caceres E.F."/>
            <person name="Saw J.H."/>
            <person name="Backstrom D."/>
            <person name="Juzokaite L."/>
            <person name="Vancaester E."/>
            <person name="Seitz K.W."/>
            <person name="Anantharaman K."/>
            <person name="Starnawski P."/>
            <person name="Kjeldsen K.U."/>
            <person name="Scott M.B."/>
            <person name="Nunoura T."/>
            <person name="Banfield J.F."/>
            <person name="Schramm A."/>
            <person name="Baker B.J."/>
            <person name="Spang A."/>
            <person name="Ettema T.J.G."/>
        </authorList>
    </citation>
    <scope>NUCLEOTIDE SEQUENCE</scope>
    <source>
        <strain evidence="9">LCB_4</strain>
    </source>
</reference>
<feature type="domain" description="Aminoacyl-transfer RNA synthetases class-II family profile" evidence="8">
    <location>
        <begin position="47"/>
        <end position="287"/>
    </location>
</feature>
<keyword evidence="3 7" id="KW-0067">ATP-binding</keyword>
<dbReference type="PRINTS" id="PR01046">
    <property type="entry name" value="TRNASYNTHPRO"/>
</dbReference>
<proteinExistence type="inferred from homology"/>
<dbReference type="GO" id="GO:0005737">
    <property type="term" value="C:cytoplasm"/>
    <property type="evidence" value="ECO:0007669"/>
    <property type="project" value="UniProtKB-SubCell"/>
</dbReference>